<keyword evidence="4 6" id="KW-0732">Signal</keyword>
<evidence type="ECO:0000256" key="5">
    <source>
        <dbReference type="ARBA" id="ARBA00022764"/>
    </source>
</evidence>
<dbReference type="Pfam" id="PF13531">
    <property type="entry name" value="SBP_bac_11"/>
    <property type="match status" value="1"/>
</dbReference>
<dbReference type="GO" id="GO:1902358">
    <property type="term" value="P:sulfate transmembrane transport"/>
    <property type="evidence" value="ECO:0007669"/>
    <property type="project" value="InterPro"/>
</dbReference>
<keyword evidence="3" id="KW-0813">Transport</keyword>
<dbReference type="Proteomes" id="UP000002743">
    <property type="component" value="Chromosome"/>
</dbReference>
<protein>
    <submittedName>
        <fullName evidence="7">Sulfate ABC transporter, periplasmic sulfate-binding protein</fullName>
    </submittedName>
</protein>
<dbReference type="GO" id="GO:0042597">
    <property type="term" value="C:periplasmic space"/>
    <property type="evidence" value="ECO:0007669"/>
    <property type="project" value="UniProtKB-SubCell"/>
</dbReference>
<dbReference type="PROSITE" id="PS00757">
    <property type="entry name" value="PROK_SULFATE_BIND_2"/>
    <property type="match status" value="1"/>
</dbReference>
<feature type="signal peptide" evidence="6">
    <location>
        <begin position="1"/>
        <end position="25"/>
    </location>
</feature>
<dbReference type="NCBIfam" id="NF008106">
    <property type="entry name" value="PRK10852.1"/>
    <property type="match status" value="1"/>
</dbReference>
<dbReference type="AlphaFoldDB" id="C6X7C7"/>
<comment type="similarity">
    <text evidence="2">Belongs to the prokaryotic sulfate-binding protein family.</text>
</comment>
<name>C6X7C7_METGS</name>
<evidence type="ECO:0000256" key="2">
    <source>
        <dbReference type="ARBA" id="ARBA00006099"/>
    </source>
</evidence>
<dbReference type="EMBL" id="CP001674">
    <property type="protein sequence ID" value="ACT51392.1"/>
    <property type="molecule type" value="Genomic_DNA"/>
</dbReference>
<dbReference type="RefSeq" id="WP_015830725.1">
    <property type="nucleotide sequence ID" value="NC_012969.1"/>
</dbReference>
<dbReference type="SUPFAM" id="SSF53850">
    <property type="entry name" value="Periplasmic binding protein-like II"/>
    <property type="match status" value="1"/>
</dbReference>
<dbReference type="InterPro" id="IPR034408">
    <property type="entry name" value="Sulphate/thiosulphate_BS"/>
</dbReference>
<dbReference type="GO" id="GO:0140104">
    <property type="term" value="F:molecular carrier activity"/>
    <property type="evidence" value="ECO:0007669"/>
    <property type="project" value="InterPro"/>
</dbReference>
<organism evidence="7 8">
    <name type="scientific">Methylovorus glucosotrophus (strain SIP3-4)</name>
    <dbReference type="NCBI Taxonomy" id="582744"/>
    <lineage>
        <taxon>Bacteria</taxon>
        <taxon>Pseudomonadati</taxon>
        <taxon>Pseudomonadota</taxon>
        <taxon>Betaproteobacteria</taxon>
        <taxon>Nitrosomonadales</taxon>
        <taxon>Methylophilaceae</taxon>
        <taxon>Methylovorus</taxon>
    </lineage>
</organism>
<accession>C6X7C7</accession>
<dbReference type="HOGENOM" id="CLU_055615_0_1_4"/>
<dbReference type="InterPro" id="IPR005669">
    <property type="entry name" value="Thiosulph/SO4-bd"/>
</dbReference>
<dbReference type="GO" id="GO:1901681">
    <property type="term" value="F:sulfur compound binding"/>
    <property type="evidence" value="ECO:0007669"/>
    <property type="project" value="InterPro"/>
</dbReference>
<evidence type="ECO:0000256" key="3">
    <source>
        <dbReference type="ARBA" id="ARBA00022448"/>
    </source>
</evidence>
<gene>
    <name evidence="7" type="ordered locus">Msip34_2150</name>
</gene>
<dbReference type="CDD" id="cd01005">
    <property type="entry name" value="PBP2_CysP"/>
    <property type="match status" value="1"/>
</dbReference>
<dbReference type="NCBIfam" id="TIGR00971">
    <property type="entry name" value="3a0106s03"/>
    <property type="match status" value="1"/>
</dbReference>
<keyword evidence="8" id="KW-1185">Reference proteome</keyword>
<dbReference type="eggNOG" id="COG1613">
    <property type="taxonomic scope" value="Bacteria"/>
</dbReference>
<dbReference type="PANTHER" id="PTHR30368">
    <property type="entry name" value="SULFATE-BINDING PROTEIN"/>
    <property type="match status" value="1"/>
</dbReference>
<evidence type="ECO:0000256" key="6">
    <source>
        <dbReference type="SAM" id="SignalP"/>
    </source>
</evidence>
<sequence length="336" mass="37132" precursor="true">MKTIIQHLRSAVVALALAAPLAASAADVSLLNVSYDPTRELYQDFNAAFAKYWKAKTGDNVTIKASHGGSGKQGRAIIDGLEADVATLALAYDIDALYEKGKLIPKDWQKRLPHNSSPYTSTIVFLVRKGNPKNIKDWDDIARPGISVVTPNPKTSGGARWNYLAAWAYGQRKFNNDETKTREFIGKILKNVPVLDSGARGATTTFVERGIGDVLLAWENEAFLAQKELGPDKFEIVVPSLSILAEPPVTVVDKVVNKRGTRAVAEAYLQYLYTEEGQEIAAKNYYRPTLESVAKKYEKNFPKLNLVTVDSEFGGWQKAQKTHFSDGGTFDQIYLK</sequence>
<dbReference type="NCBIfam" id="NF008022">
    <property type="entry name" value="PRK10752.1"/>
    <property type="match status" value="1"/>
</dbReference>
<dbReference type="KEGG" id="mei:Msip34_2150"/>
<evidence type="ECO:0000256" key="4">
    <source>
        <dbReference type="ARBA" id="ARBA00022729"/>
    </source>
</evidence>
<dbReference type="OrthoDB" id="9802127at2"/>
<dbReference type="PANTHER" id="PTHR30368:SF2">
    <property type="entry name" value="SULFATE-BINDING PROTEIN"/>
    <property type="match status" value="1"/>
</dbReference>
<feature type="chain" id="PRO_5002973775" evidence="6">
    <location>
        <begin position="26"/>
        <end position="336"/>
    </location>
</feature>
<evidence type="ECO:0000313" key="7">
    <source>
        <dbReference type="EMBL" id="ACT51392.1"/>
    </source>
</evidence>
<comment type="subcellular location">
    <subcellularLocation>
        <location evidence="1">Periplasm</location>
    </subcellularLocation>
</comment>
<proteinExistence type="inferred from homology"/>
<keyword evidence="5" id="KW-0574">Periplasm</keyword>
<evidence type="ECO:0000313" key="8">
    <source>
        <dbReference type="Proteomes" id="UP000002743"/>
    </source>
</evidence>
<dbReference type="Gene3D" id="3.40.190.10">
    <property type="entry name" value="Periplasmic binding protein-like II"/>
    <property type="match status" value="2"/>
</dbReference>
<dbReference type="STRING" id="582744.Msip34_2150"/>
<reference evidence="8" key="1">
    <citation type="submission" date="2009-07" db="EMBL/GenBank/DDBJ databases">
        <title>Complete sequence of chromosome of Methylovorus sp. SIP3-4.</title>
        <authorList>
            <person name="Lucas S."/>
            <person name="Copeland A."/>
            <person name="Lapidus A."/>
            <person name="Glavina del Rio T."/>
            <person name="Tice H."/>
            <person name="Bruce D."/>
            <person name="Goodwin L."/>
            <person name="Pitluck S."/>
            <person name="Clum A."/>
            <person name="Larimer F."/>
            <person name="Land M."/>
            <person name="Hauser L."/>
            <person name="Kyrpides N."/>
            <person name="Mikhailova N."/>
            <person name="Kayluzhnaya M."/>
            <person name="Chistoserdova L."/>
        </authorList>
    </citation>
    <scope>NUCLEOTIDE SEQUENCE [LARGE SCALE GENOMIC DNA]</scope>
    <source>
        <strain evidence="8">SIP3-4</strain>
    </source>
</reference>
<reference evidence="7 8" key="2">
    <citation type="journal article" date="2011" name="J. Bacteriol.">
        <title>Genomes of three methylotrophs from a single niche uncover genetic and metabolic divergence of Methylophilaceae.</title>
        <authorList>
            <person name="Lapidus A."/>
            <person name="Clum A."/>
            <person name="Labutti K."/>
            <person name="Kaluzhnaya M.G."/>
            <person name="Lim S."/>
            <person name="Beck D.A."/>
            <person name="Glavina Del Rio T."/>
            <person name="Nolan M."/>
            <person name="Mavromatis K."/>
            <person name="Huntemann M."/>
            <person name="Lucas S."/>
            <person name="Lidstrom M.E."/>
            <person name="Ivanova N."/>
            <person name="Chistoserdova L."/>
        </authorList>
    </citation>
    <scope>NUCLEOTIDE SEQUENCE [LARGE SCALE GENOMIC DNA]</scope>
    <source>
        <strain evidence="7 8">SIP3-4</strain>
    </source>
</reference>
<evidence type="ECO:0000256" key="1">
    <source>
        <dbReference type="ARBA" id="ARBA00004418"/>
    </source>
</evidence>